<dbReference type="Proteomes" id="UP000479563">
    <property type="component" value="Unassembled WGS sequence"/>
</dbReference>
<evidence type="ECO:0000259" key="2">
    <source>
        <dbReference type="SMART" id="SM00470"/>
    </source>
</evidence>
<protein>
    <submittedName>
        <fullName evidence="3">ParB/RepB/Spo0J family partition protein</fullName>
    </submittedName>
</protein>
<dbReference type="RefSeq" id="WP_154267546.1">
    <property type="nucleotide sequence ID" value="NZ_CP143947.1"/>
</dbReference>
<dbReference type="SUPFAM" id="SSF109709">
    <property type="entry name" value="KorB DNA-binding domain-like"/>
    <property type="match status" value="1"/>
</dbReference>
<dbReference type="Gene3D" id="3.90.1530.30">
    <property type="match status" value="1"/>
</dbReference>
<dbReference type="InterPro" id="IPR036086">
    <property type="entry name" value="ParB/Sulfiredoxin_sf"/>
</dbReference>
<evidence type="ECO:0000256" key="1">
    <source>
        <dbReference type="ARBA" id="ARBA00006295"/>
    </source>
</evidence>
<dbReference type="AlphaFoldDB" id="A0A6L5TBQ5"/>
<dbReference type="NCBIfam" id="TIGR00180">
    <property type="entry name" value="parB_part"/>
    <property type="match status" value="1"/>
</dbReference>
<proteinExistence type="inferred from homology"/>
<dbReference type="PANTHER" id="PTHR33375">
    <property type="entry name" value="CHROMOSOME-PARTITIONING PROTEIN PARB-RELATED"/>
    <property type="match status" value="1"/>
</dbReference>
<dbReference type="CDD" id="cd16407">
    <property type="entry name" value="ParB_N_like"/>
    <property type="match status" value="1"/>
</dbReference>
<reference evidence="3 4" key="1">
    <citation type="journal article" date="2019" name="Nat. Med.">
        <title>A library of human gut bacterial isolates paired with longitudinal multiomics data enables mechanistic microbiome research.</title>
        <authorList>
            <person name="Poyet M."/>
            <person name="Groussin M."/>
            <person name="Gibbons S.M."/>
            <person name="Avila-Pacheco J."/>
            <person name="Jiang X."/>
            <person name="Kearney S.M."/>
            <person name="Perrotta A.R."/>
            <person name="Berdy B."/>
            <person name="Zhao S."/>
            <person name="Lieberman T.D."/>
            <person name="Swanson P.K."/>
            <person name="Smith M."/>
            <person name="Roesemann S."/>
            <person name="Alexander J.E."/>
            <person name="Rich S.A."/>
            <person name="Livny J."/>
            <person name="Vlamakis H."/>
            <person name="Clish C."/>
            <person name="Bullock K."/>
            <person name="Deik A."/>
            <person name="Scott J."/>
            <person name="Pierce K.A."/>
            <person name="Xavier R.J."/>
            <person name="Alm E.J."/>
        </authorList>
    </citation>
    <scope>NUCLEOTIDE SEQUENCE [LARGE SCALE GENOMIC DNA]</scope>
    <source>
        <strain evidence="3 4">BIOML-A11</strain>
    </source>
</reference>
<dbReference type="InterPro" id="IPR050336">
    <property type="entry name" value="Chromosome_partition/occlusion"/>
</dbReference>
<dbReference type="SMART" id="SM00470">
    <property type="entry name" value="ParB"/>
    <property type="match status" value="1"/>
</dbReference>
<comment type="caution">
    <text evidence="3">The sequence shown here is derived from an EMBL/GenBank/DDBJ whole genome shotgun (WGS) entry which is preliminary data.</text>
</comment>
<name>A0A6L5TBQ5_9FIRM</name>
<feature type="domain" description="ParB-like N-terminal" evidence="2">
    <location>
        <begin position="17"/>
        <end position="107"/>
    </location>
</feature>
<dbReference type="PANTHER" id="PTHR33375:SF1">
    <property type="entry name" value="CHROMOSOME-PARTITIONING PROTEIN PARB-RELATED"/>
    <property type="match status" value="1"/>
</dbReference>
<dbReference type="InterPro" id="IPR003115">
    <property type="entry name" value="ParB_N"/>
</dbReference>
<dbReference type="EMBL" id="WKQP01000039">
    <property type="protein sequence ID" value="MSC61506.1"/>
    <property type="molecule type" value="Genomic_DNA"/>
</dbReference>
<sequence>MSLTEKTDIRNSNEKVVEIEMERLRNFTNHPFKVIGDSQMIELQDSIKKYGVLNPLIVRPRKEGYYEIISGHRRKYAAERLGYKKIPVIIRMMQDDEAVVTMVDSNLQREQITPSEKAYAYKMKYDAIKKKAGRKNCGQVDHNTGKRSIDVIGELCGDSAKQVQRYIKMTELIPALLDKVDDGSMGFTPAVQLSYLKKKEQQEIIDAMEATQCTPSLSQAIRIKKLSEAGKLTESEAEGILGEIKQKEADRVVFKNEQLYRFFPSTYTSEQMRREILEILKSWRNSNWI</sequence>
<dbReference type="GO" id="GO:0005694">
    <property type="term" value="C:chromosome"/>
    <property type="evidence" value="ECO:0007669"/>
    <property type="project" value="TreeGrafter"/>
</dbReference>
<organism evidence="3 4">
    <name type="scientific">Agathobacter rectalis</name>
    <dbReference type="NCBI Taxonomy" id="39491"/>
    <lineage>
        <taxon>Bacteria</taxon>
        <taxon>Bacillati</taxon>
        <taxon>Bacillota</taxon>
        <taxon>Clostridia</taxon>
        <taxon>Lachnospirales</taxon>
        <taxon>Lachnospiraceae</taxon>
        <taxon>Agathobacter</taxon>
    </lineage>
</organism>
<comment type="similarity">
    <text evidence="1">Belongs to the ParB family.</text>
</comment>
<evidence type="ECO:0000313" key="4">
    <source>
        <dbReference type="Proteomes" id="UP000479563"/>
    </source>
</evidence>
<dbReference type="InterPro" id="IPR004437">
    <property type="entry name" value="ParB/RepB/Spo0J"/>
</dbReference>
<dbReference type="GO" id="GO:0007059">
    <property type="term" value="P:chromosome segregation"/>
    <property type="evidence" value="ECO:0007669"/>
    <property type="project" value="TreeGrafter"/>
</dbReference>
<accession>A0A6L5TBQ5</accession>
<dbReference type="GO" id="GO:0003677">
    <property type="term" value="F:DNA binding"/>
    <property type="evidence" value="ECO:0007669"/>
    <property type="project" value="InterPro"/>
</dbReference>
<evidence type="ECO:0000313" key="3">
    <source>
        <dbReference type="EMBL" id="MSC61506.1"/>
    </source>
</evidence>
<gene>
    <name evidence="3" type="ORF">GKE07_15175</name>
</gene>
<dbReference type="Gene3D" id="1.10.10.2830">
    <property type="match status" value="1"/>
</dbReference>
<dbReference type="Pfam" id="PF02195">
    <property type="entry name" value="ParB_N"/>
    <property type="match status" value="1"/>
</dbReference>
<dbReference type="SUPFAM" id="SSF110849">
    <property type="entry name" value="ParB/Sulfiredoxin"/>
    <property type="match status" value="1"/>
</dbReference>